<feature type="signal peptide" evidence="1">
    <location>
        <begin position="1"/>
        <end position="18"/>
    </location>
</feature>
<proteinExistence type="predicted"/>
<sequence>MTAATLSLAVATSAPAQAAVVVCNTTALKYTGNYEYVRVPTNSSSGIGCNLSLGKGSKSTVKALQDAIVTCYSSSAAARLIQESGGIDGSYGPGTVKAVKSLQKNQLHFTGSNVDGVYGPKTRNAMMWQVLGDNGAPFYPWMCKNPTQV</sequence>
<dbReference type="Pfam" id="PF01471">
    <property type="entry name" value="PG_binding_1"/>
    <property type="match status" value="1"/>
</dbReference>
<dbReference type="InterPro" id="IPR002477">
    <property type="entry name" value="Peptidoglycan-bd-like"/>
</dbReference>
<dbReference type="SUPFAM" id="SSF47090">
    <property type="entry name" value="PGBD-like"/>
    <property type="match status" value="1"/>
</dbReference>
<organism evidence="3">
    <name type="scientific">Streptomyces sp. NBC_00008</name>
    <dbReference type="NCBI Taxonomy" id="2903610"/>
    <lineage>
        <taxon>Bacteria</taxon>
        <taxon>Bacillati</taxon>
        <taxon>Actinomycetota</taxon>
        <taxon>Actinomycetes</taxon>
        <taxon>Kitasatosporales</taxon>
        <taxon>Streptomycetaceae</taxon>
        <taxon>Streptomyces</taxon>
    </lineage>
</organism>
<dbReference type="InterPro" id="IPR036366">
    <property type="entry name" value="PGBDSf"/>
</dbReference>
<feature type="domain" description="Peptidoglycan binding-like" evidence="2">
    <location>
        <begin position="59"/>
        <end position="126"/>
    </location>
</feature>
<name>A0AAU2VSU6_9ACTN</name>
<feature type="chain" id="PRO_5043793869" evidence="1">
    <location>
        <begin position="19"/>
        <end position="149"/>
    </location>
</feature>
<evidence type="ECO:0000256" key="1">
    <source>
        <dbReference type="SAM" id="SignalP"/>
    </source>
</evidence>
<reference evidence="3" key="1">
    <citation type="submission" date="2022-10" db="EMBL/GenBank/DDBJ databases">
        <title>The complete genomes of actinobacterial strains from the NBC collection.</title>
        <authorList>
            <person name="Joergensen T.S."/>
            <person name="Alvarez Arevalo M."/>
            <person name="Sterndorff E.B."/>
            <person name="Faurdal D."/>
            <person name="Vuksanovic O."/>
            <person name="Mourched A.-S."/>
            <person name="Charusanti P."/>
            <person name="Shaw S."/>
            <person name="Blin K."/>
            <person name="Weber T."/>
        </authorList>
    </citation>
    <scope>NUCLEOTIDE SEQUENCE</scope>
    <source>
        <strain evidence="3">NBC_00008</strain>
    </source>
</reference>
<evidence type="ECO:0000259" key="2">
    <source>
        <dbReference type="Pfam" id="PF01471"/>
    </source>
</evidence>
<keyword evidence="1" id="KW-0732">Signal</keyword>
<dbReference type="InterPro" id="IPR036365">
    <property type="entry name" value="PGBD-like_sf"/>
</dbReference>
<protein>
    <submittedName>
        <fullName evidence="3">Peptidoglycan-binding protein</fullName>
    </submittedName>
</protein>
<evidence type="ECO:0000313" key="3">
    <source>
        <dbReference type="EMBL" id="WTW69934.1"/>
    </source>
</evidence>
<dbReference type="AlphaFoldDB" id="A0AAU2VSU6"/>
<dbReference type="EMBL" id="CP108313">
    <property type="protein sequence ID" value="WTW69934.1"/>
    <property type="molecule type" value="Genomic_DNA"/>
</dbReference>
<accession>A0AAU2VSU6</accession>
<gene>
    <name evidence="3" type="ORF">OG398_17455</name>
</gene>
<dbReference type="Gene3D" id="1.10.101.10">
    <property type="entry name" value="PGBD-like superfamily/PGBD"/>
    <property type="match status" value="1"/>
</dbReference>